<dbReference type="SUPFAM" id="SSF48726">
    <property type="entry name" value="Immunoglobulin"/>
    <property type="match status" value="2"/>
</dbReference>
<gene>
    <name evidence="4" type="primary">DCAF17</name>
</gene>
<accession>A0AAY5K3E3</accession>
<reference evidence="4" key="3">
    <citation type="submission" date="2025-09" db="UniProtKB">
        <authorList>
            <consortium name="Ensembl"/>
        </authorList>
    </citation>
    <scope>IDENTIFICATION</scope>
</reference>
<dbReference type="SMART" id="SM00409">
    <property type="entry name" value="IG"/>
    <property type="match status" value="2"/>
</dbReference>
<dbReference type="GeneTree" id="ENSGT00530000069282"/>
<name>A0AAY5K3E3_ESOLU</name>
<keyword evidence="5" id="KW-1185">Reference proteome</keyword>
<dbReference type="InterPro" id="IPR013783">
    <property type="entry name" value="Ig-like_fold"/>
</dbReference>
<keyword evidence="2" id="KW-0732">Signal</keyword>
<dbReference type="InterPro" id="IPR003599">
    <property type="entry name" value="Ig_sub"/>
</dbReference>
<evidence type="ECO:0000313" key="4">
    <source>
        <dbReference type="Ensembl" id="ENSELUP00000080962.1"/>
    </source>
</evidence>
<dbReference type="PANTHER" id="PTHR47633">
    <property type="entry name" value="IMMUNOGLOBULIN"/>
    <property type="match status" value="1"/>
</dbReference>
<reference evidence="4" key="2">
    <citation type="submission" date="2025-08" db="UniProtKB">
        <authorList>
            <consortium name="Ensembl"/>
        </authorList>
    </citation>
    <scope>IDENTIFICATION</scope>
</reference>
<dbReference type="InterPro" id="IPR036179">
    <property type="entry name" value="Ig-like_dom_sf"/>
</dbReference>
<dbReference type="PANTHER" id="PTHR47633:SF4">
    <property type="entry name" value="MYOPALLADIN ISOFORM X1"/>
    <property type="match status" value="1"/>
</dbReference>
<dbReference type="Pfam" id="PF13927">
    <property type="entry name" value="Ig_3"/>
    <property type="match status" value="1"/>
</dbReference>
<feature type="chain" id="PRO_5044201470" description="Ig-like domain-containing protein" evidence="2">
    <location>
        <begin position="23"/>
        <end position="511"/>
    </location>
</feature>
<feature type="domain" description="Ig-like" evidence="3">
    <location>
        <begin position="305"/>
        <end position="406"/>
    </location>
</feature>
<dbReference type="PROSITE" id="PS50835">
    <property type="entry name" value="IG_LIKE"/>
    <property type="match status" value="2"/>
</dbReference>
<dbReference type="AlphaFoldDB" id="A0AAY5K3E3"/>
<evidence type="ECO:0000256" key="2">
    <source>
        <dbReference type="SAM" id="SignalP"/>
    </source>
</evidence>
<evidence type="ECO:0000259" key="3">
    <source>
        <dbReference type="PROSITE" id="PS50835"/>
    </source>
</evidence>
<organism evidence="4 5">
    <name type="scientific">Esox lucius</name>
    <name type="common">Northern pike</name>
    <dbReference type="NCBI Taxonomy" id="8010"/>
    <lineage>
        <taxon>Eukaryota</taxon>
        <taxon>Metazoa</taxon>
        <taxon>Chordata</taxon>
        <taxon>Craniata</taxon>
        <taxon>Vertebrata</taxon>
        <taxon>Euteleostomi</taxon>
        <taxon>Actinopterygii</taxon>
        <taxon>Neopterygii</taxon>
        <taxon>Teleostei</taxon>
        <taxon>Protacanthopterygii</taxon>
        <taxon>Esociformes</taxon>
        <taxon>Esocidae</taxon>
        <taxon>Esox</taxon>
    </lineage>
</organism>
<dbReference type="InterPro" id="IPR007110">
    <property type="entry name" value="Ig-like_dom"/>
</dbReference>
<evidence type="ECO:0000313" key="5">
    <source>
        <dbReference type="Proteomes" id="UP000265140"/>
    </source>
</evidence>
<feature type="domain" description="Ig-like" evidence="3">
    <location>
        <begin position="110"/>
        <end position="209"/>
    </location>
</feature>
<dbReference type="SMART" id="SM00408">
    <property type="entry name" value="IGc2"/>
    <property type="match status" value="2"/>
</dbReference>
<dbReference type="InterPro" id="IPR003598">
    <property type="entry name" value="Ig_sub2"/>
</dbReference>
<dbReference type="Proteomes" id="UP000265140">
    <property type="component" value="Chromosome 9"/>
</dbReference>
<protein>
    <recommendedName>
        <fullName evidence="3">Ig-like domain-containing protein</fullName>
    </recommendedName>
</protein>
<dbReference type="Ensembl" id="ENSELUT00000091838.1">
    <property type="protein sequence ID" value="ENSELUP00000080962.1"/>
    <property type="gene ID" value="ENSELUG00000029936.2"/>
</dbReference>
<dbReference type="Pfam" id="PF07679">
    <property type="entry name" value="I-set"/>
    <property type="match status" value="1"/>
</dbReference>
<feature type="region of interest" description="Disordered" evidence="1">
    <location>
        <begin position="470"/>
        <end position="491"/>
    </location>
</feature>
<feature type="signal peptide" evidence="2">
    <location>
        <begin position="1"/>
        <end position="22"/>
    </location>
</feature>
<dbReference type="CDD" id="cd00096">
    <property type="entry name" value="Ig"/>
    <property type="match status" value="2"/>
</dbReference>
<dbReference type="Gene3D" id="2.60.40.10">
    <property type="entry name" value="Immunoglobulins"/>
    <property type="match status" value="2"/>
</dbReference>
<feature type="compositionally biased region" description="Acidic residues" evidence="1">
    <location>
        <begin position="482"/>
        <end position="491"/>
    </location>
</feature>
<sequence>MTCFRTVIVILGLYTCFQETCGSVLGRPRLVGPLDALVRTVEDFHCSIQNNPVNESILYQIFRDENRSKVLGFYSALSGQVAVIPLYIIPSYEGYLVCVASIQNNTDVQPSVSPRHHLRVVVPVDGAEVVVKTGSAEILEGQTLSLLCRISKGNYVSYHWLVDRKRLPQPSPYHHRNEELIIHRAVPQDSGAYSCVATNQLNATQTYISQSKPRNIMVKELVSEPELSFTMMREGTYFALVKCESLKGTPPITFSLYNGTELVDNETVDVRQFSFPITVDLERHMGWLQCQAENGDRVVHSKWVPMHVVPVGGAVWMHFDTSVGENFSIVGLRFYCSVERGTSPRYRWFLNGTALEDRGDFYWVEPQPKQSILLLSVGRESSGTYHCEVSNSFDNQTGIRSEKKYIDKEGNNQCHVEKSMLDLRLGLEMHKIMAADNNDHDAILLGHPCFMVAEYDNKVDEKEYMEGEELVRADKDTYSDQGESDSIDEWPEIQQELKKTLEDEDDLLDEP</sequence>
<proteinExistence type="predicted"/>
<reference evidence="4 5" key="1">
    <citation type="submission" date="2020-02" db="EMBL/GenBank/DDBJ databases">
        <title>Esox lucius (northern pike) genome, fEsoLuc1, primary haplotype.</title>
        <authorList>
            <person name="Myers G."/>
            <person name="Karagic N."/>
            <person name="Meyer A."/>
            <person name="Pippel M."/>
            <person name="Reichard M."/>
            <person name="Winkler S."/>
            <person name="Tracey A."/>
            <person name="Sims Y."/>
            <person name="Howe K."/>
            <person name="Rhie A."/>
            <person name="Formenti G."/>
            <person name="Durbin R."/>
            <person name="Fedrigo O."/>
            <person name="Jarvis E.D."/>
        </authorList>
    </citation>
    <scope>NUCLEOTIDE SEQUENCE [LARGE SCALE GENOMIC DNA]</scope>
</reference>
<dbReference type="InterPro" id="IPR013098">
    <property type="entry name" value="Ig_I-set"/>
</dbReference>
<evidence type="ECO:0000256" key="1">
    <source>
        <dbReference type="SAM" id="MobiDB-lite"/>
    </source>
</evidence>